<keyword evidence="11 13" id="KW-0472">Membrane</keyword>
<protein>
    <recommendedName>
        <fullName evidence="13">Cytochrome c oxidase subunit 2</fullName>
    </recommendedName>
</protein>
<keyword evidence="3 13" id="KW-0813">Transport</keyword>
<dbReference type="FunFam" id="2.60.40.420:FF:000001">
    <property type="entry name" value="Cytochrome c oxidase subunit 2"/>
    <property type="match status" value="1"/>
</dbReference>
<evidence type="ECO:0000256" key="14">
    <source>
        <dbReference type="SAM" id="Phobius"/>
    </source>
</evidence>
<dbReference type="PANTHER" id="PTHR22888:SF9">
    <property type="entry name" value="CYTOCHROME C OXIDASE SUBUNIT 2"/>
    <property type="match status" value="1"/>
</dbReference>
<name>Q3SAU2_PHYPO</name>
<keyword evidence="6 13" id="KW-0479">Metal-binding</keyword>
<gene>
    <name evidence="17" type="primary">cox2</name>
</gene>
<comment type="catalytic activity">
    <reaction evidence="12">
        <text>4 Fe(II)-[cytochrome c] + O2 + 8 H(+)(in) = 4 Fe(III)-[cytochrome c] + 2 H2O + 4 H(+)(out)</text>
        <dbReference type="Rhea" id="RHEA:11436"/>
        <dbReference type="Rhea" id="RHEA-COMP:10350"/>
        <dbReference type="Rhea" id="RHEA-COMP:14399"/>
        <dbReference type="ChEBI" id="CHEBI:15377"/>
        <dbReference type="ChEBI" id="CHEBI:15378"/>
        <dbReference type="ChEBI" id="CHEBI:15379"/>
        <dbReference type="ChEBI" id="CHEBI:29033"/>
        <dbReference type="ChEBI" id="CHEBI:29034"/>
        <dbReference type="EC" id="7.1.1.9"/>
    </reaction>
    <physiologicalReaction direction="left-to-right" evidence="12">
        <dbReference type="Rhea" id="RHEA:11437"/>
    </physiologicalReaction>
</comment>
<comment type="similarity">
    <text evidence="2 13">Belongs to the cytochrome c oxidase subunit 2 family.</text>
</comment>
<dbReference type="Gene3D" id="2.60.40.420">
    <property type="entry name" value="Cupredoxins - blue copper proteins"/>
    <property type="match status" value="1"/>
</dbReference>
<evidence type="ECO:0000259" key="15">
    <source>
        <dbReference type="PROSITE" id="PS50857"/>
    </source>
</evidence>
<dbReference type="GO" id="GO:0005743">
    <property type="term" value="C:mitochondrial inner membrane"/>
    <property type="evidence" value="ECO:0007669"/>
    <property type="project" value="UniProtKB-SubCell"/>
</dbReference>
<dbReference type="Gene3D" id="1.10.287.90">
    <property type="match status" value="1"/>
</dbReference>
<keyword evidence="7" id="KW-1278">Translocase</keyword>
<dbReference type="InterPro" id="IPR001505">
    <property type="entry name" value="Copper_CuA"/>
</dbReference>
<keyword evidence="10 13" id="KW-0186">Copper</keyword>
<proteinExistence type="evidence at transcript level"/>
<comment type="function">
    <text evidence="13">Component of the cytochrome c oxidase, the last enzyme in the mitochondrial electron transport chain which drives oxidative phosphorylation. The respiratory chain contains 3 multisubunit complexes succinate dehydrogenase (complex II, CII), ubiquinol-cytochrome c oxidoreductase (cytochrome b-c1 complex, complex III, CIII) and cytochrome c oxidase (complex IV, CIV), that cooperate to transfer electrons derived from NADH and succinate to molecular oxygen, creating an electrochemical gradient over the inner membrane that drives transmembrane transport and the ATP synthase. Cytochrome c oxidase is the component of the respiratory chain that catalyzes the reduction of oxygen to water. Electrons originating from reduced cytochrome c in the intermembrane space (IMS) are transferred via the dinuclear copper A center (CU(A)) of subunit 2 and heme A of subunit 1 to the active site in subunit 1, a binuclear center (BNC) formed by heme A3 and copper B (CU(B)). The BNC reduces molecular oxygen to 2 water molecules using 4 electrons from cytochrome c in the IMS and 4 protons from the mitochondrial matrix.</text>
</comment>
<feature type="transmembrane region" description="Helical" evidence="14">
    <location>
        <begin position="85"/>
        <end position="107"/>
    </location>
</feature>
<dbReference type="GO" id="GO:0016491">
    <property type="term" value="F:oxidoreductase activity"/>
    <property type="evidence" value="ECO:0007669"/>
    <property type="project" value="InterPro"/>
</dbReference>
<evidence type="ECO:0000256" key="2">
    <source>
        <dbReference type="ARBA" id="ARBA00007866"/>
    </source>
</evidence>
<dbReference type="PROSITE" id="PS00078">
    <property type="entry name" value="COX2"/>
    <property type="match status" value="1"/>
</dbReference>
<dbReference type="InterPro" id="IPR045187">
    <property type="entry name" value="CcO_II"/>
</dbReference>
<comment type="cofactor">
    <cofactor evidence="13">
        <name>Cu cation</name>
        <dbReference type="ChEBI" id="CHEBI:23378"/>
    </cofactor>
    <text evidence="13">Binds a copper A center.</text>
</comment>
<sequence>MIYDLARQWQWNFQDPASPLMEGLIDLHHNILFVLILIFGVVTSLIVSIIKDTSYIWIKPNKKNIIRQKQYLLFSNLNHGTILEIVWTLIPSFILFAIAIPSFALLYSMEEIFEPQITIKVIANQWYWSFEYGNLGLEWDSYMINEPDLVKGEPRLLTVDNPLFVPVETNVRLLITSKDVIHAFAVPSLGLKVDAVPGRLNQLSCYINRPGIYYGQCSELCGVNHAFMPLQIVSFKWD</sequence>
<comment type="subcellular location">
    <subcellularLocation>
        <location evidence="1">Membrane</location>
        <topology evidence="1">Multi-pass membrane protein</topology>
    </subcellularLocation>
    <subcellularLocation>
        <location evidence="13">Mitochondrion inner membrane</location>
        <topology evidence="13">Multi-pass membrane protein</topology>
    </subcellularLocation>
</comment>
<keyword evidence="9 14" id="KW-1133">Transmembrane helix</keyword>
<organism evidence="17">
    <name type="scientific">Physarum polycephalum</name>
    <name type="common">Many-headed slime mold</name>
    <name type="synonym">Badhamia polycephala</name>
    <dbReference type="NCBI Taxonomy" id="5791"/>
    <lineage>
        <taxon>Eukaryota</taxon>
        <taxon>Amoebozoa</taxon>
        <taxon>Evosea</taxon>
        <taxon>Eumycetozoa</taxon>
        <taxon>Myxogastria</taxon>
        <taxon>Myxogastromycetidae</taxon>
        <taxon>Physariida</taxon>
        <taxon>Physaraceae</taxon>
        <taxon>Physarum</taxon>
    </lineage>
</organism>
<dbReference type="CDD" id="cd13912">
    <property type="entry name" value="CcO_II_C"/>
    <property type="match status" value="1"/>
</dbReference>
<evidence type="ECO:0000256" key="9">
    <source>
        <dbReference type="ARBA" id="ARBA00022989"/>
    </source>
</evidence>
<feature type="transmembrane region" description="Helical" evidence="14">
    <location>
        <begin position="31"/>
        <end position="50"/>
    </location>
</feature>
<dbReference type="GO" id="GO:0004129">
    <property type="term" value="F:cytochrome-c oxidase activity"/>
    <property type="evidence" value="ECO:0007669"/>
    <property type="project" value="UniProtKB-EC"/>
</dbReference>
<dbReference type="PROSITE" id="PS50857">
    <property type="entry name" value="COX2_CUA"/>
    <property type="match status" value="1"/>
</dbReference>
<dbReference type="GO" id="GO:0042773">
    <property type="term" value="P:ATP synthesis coupled electron transport"/>
    <property type="evidence" value="ECO:0007669"/>
    <property type="project" value="TreeGrafter"/>
</dbReference>
<evidence type="ECO:0000256" key="4">
    <source>
        <dbReference type="ARBA" id="ARBA00022660"/>
    </source>
</evidence>
<feature type="domain" description="Cytochrome oxidase subunit II copper A binding" evidence="15">
    <location>
        <begin position="114"/>
        <end position="238"/>
    </location>
</feature>
<evidence type="ECO:0000256" key="7">
    <source>
        <dbReference type="ARBA" id="ARBA00022967"/>
    </source>
</evidence>
<dbReference type="InterPro" id="IPR036257">
    <property type="entry name" value="Cyt_c_oxidase_su2_TM_sf"/>
</dbReference>
<accession>Q3SAU2</accession>
<dbReference type="InterPro" id="IPR011759">
    <property type="entry name" value="Cyt_c_oxidase_su2_TM_dom"/>
</dbReference>
<dbReference type="InterPro" id="IPR034210">
    <property type="entry name" value="CcO_II_C"/>
</dbReference>
<evidence type="ECO:0000256" key="12">
    <source>
        <dbReference type="ARBA" id="ARBA00049512"/>
    </source>
</evidence>
<evidence type="ECO:0000313" key="17">
    <source>
        <dbReference type="EMBL" id="AAZ72724.1"/>
    </source>
</evidence>
<dbReference type="InterPro" id="IPR002429">
    <property type="entry name" value="CcO_II-like_C"/>
</dbReference>
<evidence type="ECO:0000256" key="10">
    <source>
        <dbReference type="ARBA" id="ARBA00023008"/>
    </source>
</evidence>
<evidence type="ECO:0000259" key="16">
    <source>
        <dbReference type="PROSITE" id="PS50999"/>
    </source>
</evidence>
<dbReference type="SUPFAM" id="SSF49503">
    <property type="entry name" value="Cupredoxins"/>
    <property type="match status" value="1"/>
</dbReference>
<dbReference type="NCBIfam" id="TIGR02866">
    <property type="entry name" value="CoxB"/>
    <property type="match status" value="1"/>
</dbReference>
<evidence type="ECO:0000256" key="3">
    <source>
        <dbReference type="ARBA" id="ARBA00022448"/>
    </source>
</evidence>
<dbReference type="InterPro" id="IPR014222">
    <property type="entry name" value="Cyt_c_oxidase_su2"/>
</dbReference>
<evidence type="ECO:0000256" key="6">
    <source>
        <dbReference type="ARBA" id="ARBA00022723"/>
    </source>
</evidence>
<evidence type="ECO:0000256" key="13">
    <source>
        <dbReference type="RuleBase" id="RU000457"/>
    </source>
</evidence>
<feature type="domain" description="Cytochrome oxidase subunit II transmembrane region profile" evidence="16">
    <location>
        <begin position="5"/>
        <end position="113"/>
    </location>
</feature>
<reference evidence="17" key="1">
    <citation type="journal article" date="2005" name="Nucleic Acids Res.">
        <title>Discovery of new genes and deletion editing in Physarum mitochondria enabled by a novel algorithm for finding edited mRNAs.</title>
        <authorList>
            <person name="Gott J.M."/>
            <person name="Parimi N."/>
            <person name="Bundschuh R."/>
        </authorList>
    </citation>
    <scope>NUCLEOTIDE SEQUENCE</scope>
</reference>
<dbReference type="AlphaFoldDB" id="Q3SAU2"/>
<keyword evidence="4 13" id="KW-0679">Respiratory chain</keyword>
<evidence type="ECO:0000256" key="11">
    <source>
        <dbReference type="ARBA" id="ARBA00023136"/>
    </source>
</evidence>
<dbReference type="SUPFAM" id="SSF81464">
    <property type="entry name" value="Cytochrome c oxidase subunit II-like, transmembrane region"/>
    <property type="match status" value="1"/>
</dbReference>
<evidence type="ECO:0000256" key="8">
    <source>
        <dbReference type="ARBA" id="ARBA00022982"/>
    </source>
</evidence>
<dbReference type="GO" id="GO:0005507">
    <property type="term" value="F:copper ion binding"/>
    <property type="evidence" value="ECO:0007669"/>
    <property type="project" value="InterPro"/>
</dbReference>
<dbReference type="PROSITE" id="PS50999">
    <property type="entry name" value="COX2_TM"/>
    <property type="match status" value="1"/>
</dbReference>
<evidence type="ECO:0000256" key="1">
    <source>
        <dbReference type="ARBA" id="ARBA00004141"/>
    </source>
</evidence>
<geneLocation type="mitochondrion" evidence="17"/>
<keyword evidence="5 13" id="KW-0812">Transmembrane</keyword>
<keyword evidence="8 13" id="KW-0249">Electron transport</keyword>
<keyword evidence="13" id="KW-0999">Mitochondrion inner membrane</keyword>
<dbReference type="EMBL" id="DQ092489">
    <property type="protein sequence ID" value="AAZ72724.1"/>
    <property type="molecule type" value="mRNA"/>
</dbReference>
<dbReference type="PRINTS" id="PR01166">
    <property type="entry name" value="CYCOXIDASEII"/>
</dbReference>
<dbReference type="Pfam" id="PF00116">
    <property type="entry name" value="COX2"/>
    <property type="match status" value="1"/>
</dbReference>
<dbReference type="Pfam" id="PF02790">
    <property type="entry name" value="COX2_TM"/>
    <property type="match status" value="1"/>
</dbReference>
<dbReference type="InterPro" id="IPR008972">
    <property type="entry name" value="Cupredoxin"/>
</dbReference>
<dbReference type="PANTHER" id="PTHR22888">
    <property type="entry name" value="CYTOCHROME C OXIDASE, SUBUNIT II"/>
    <property type="match status" value="1"/>
</dbReference>
<evidence type="ECO:0000256" key="5">
    <source>
        <dbReference type="ARBA" id="ARBA00022692"/>
    </source>
</evidence>
<keyword evidence="13 17" id="KW-0496">Mitochondrion</keyword>